<keyword evidence="1" id="KW-1133">Transmembrane helix</keyword>
<evidence type="ECO:0000259" key="2">
    <source>
        <dbReference type="Pfam" id="PF09822"/>
    </source>
</evidence>
<evidence type="ECO:0008006" key="6">
    <source>
        <dbReference type="Google" id="ProtNLM"/>
    </source>
</evidence>
<accession>A0A8D5AN03</accession>
<dbReference type="InterPro" id="IPR055396">
    <property type="entry name" value="DUF7088"/>
</dbReference>
<feature type="transmembrane region" description="Helical" evidence="1">
    <location>
        <begin position="436"/>
        <end position="459"/>
    </location>
</feature>
<evidence type="ECO:0000313" key="5">
    <source>
        <dbReference type="Proteomes" id="UP000824988"/>
    </source>
</evidence>
<feature type="transmembrane region" description="Helical" evidence="1">
    <location>
        <begin position="12"/>
        <end position="32"/>
    </location>
</feature>
<sequence length="464" mass="50385">MKITQKIHTQIRLQNLLFTVLFLAVVGLAAWLSTRYTAQFDWTAGGRNTLSEASAKVLDLIKEPVTVTSYAREGNRTLRDQVSDLIGRYSRRSNNVSLAFVNPDTNPDQTREMGITLDGEMVIAYQGRIEKVQDFNEAAVTNALQRLAQSKEQNLVFLEGHGERSPLGQANFDLGQFGQELKRKGVNLALLNLAKTPDIPANTTALVIAGPRANLLPGEVGLIQDYVKKGGNLLWLADPGDQHGLQALAEQLNLTFLPGTVVDASTQLFGIDDPTFALVAEYVHHPITADFKELTLFPVAAALQSGKDADFHATAVLRTLARSWTEIGPLKGDIRFNADSGEKEGPLTIGYALVRDVPQAAATPKEGETKQAKSREQRIFVLGDGDFLSNTYLGNGGNLNLGLNLVQWLSHNDQLINIPAKTASDAKLELSKSASAVIGVGFLVAIPALLIGGGTLIWFRRRGR</sequence>
<reference evidence="4" key="1">
    <citation type="submission" date="2019-06" db="EMBL/GenBank/DDBJ databases">
        <title>Complete genome sequence of Methylogaea oryzae strain JCM16910.</title>
        <authorList>
            <person name="Asakawa S."/>
        </authorList>
    </citation>
    <scope>NUCLEOTIDE SEQUENCE</scope>
    <source>
        <strain evidence="4">E10</strain>
    </source>
</reference>
<evidence type="ECO:0000259" key="3">
    <source>
        <dbReference type="Pfam" id="PF23357"/>
    </source>
</evidence>
<keyword evidence="1" id="KW-0812">Transmembrane</keyword>
<feature type="domain" description="ABC-type uncharacterised transport system" evidence="2">
    <location>
        <begin position="153"/>
        <end position="399"/>
    </location>
</feature>
<keyword evidence="5" id="KW-1185">Reference proteome</keyword>
<dbReference type="Pfam" id="PF09822">
    <property type="entry name" value="ABC_transp_aux"/>
    <property type="match status" value="1"/>
</dbReference>
<dbReference type="AlphaFoldDB" id="A0A8D5AN03"/>
<keyword evidence="1" id="KW-0472">Membrane</keyword>
<dbReference type="InterPro" id="IPR019196">
    <property type="entry name" value="ABC_transp_unknown"/>
</dbReference>
<evidence type="ECO:0000256" key="1">
    <source>
        <dbReference type="SAM" id="Phobius"/>
    </source>
</evidence>
<dbReference type="KEGG" id="moz:MoryE10_22160"/>
<dbReference type="RefSeq" id="WP_221047059.1">
    <property type="nucleotide sequence ID" value="NZ_AP019782.1"/>
</dbReference>
<feature type="domain" description="DUF7088" evidence="3">
    <location>
        <begin position="46"/>
        <end position="116"/>
    </location>
</feature>
<gene>
    <name evidence="4" type="ORF">MoryE10_22160</name>
</gene>
<protein>
    <recommendedName>
        <fullName evidence="6">ABC transporter</fullName>
    </recommendedName>
</protein>
<dbReference type="Pfam" id="PF23357">
    <property type="entry name" value="DUF7088"/>
    <property type="match status" value="1"/>
</dbReference>
<evidence type="ECO:0000313" key="4">
    <source>
        <dbReference type="EMBL" id="BBL71610.1"/>
    </source>
</evidence>
<proteinExistence type="predicted"/>
<name>A0A8D5AN03_9GAMM</name>
<dbReference type="EMBL" id="AP019782">
    <property type="protein sequence ID" value="BBL71610.1"/>
    <property type="molecule type" value="Genomic_DNA"/>
</dbReference>
<dbReference type="Proteomes" id="UP000824988">
    <property type="component" value="Chromosome"/>
</dbReference>
<organism evidence="4 5">
    <name type="scientific">Methylogaea oryzae</name>
    <dbReference type="NCBI Taxonomy" id="1295382"/>
    <lineage>
        <taxon>Bacteria</taxon>
        <taxon>Pseudomonadati</taxon>
        <taxon>Pseudomonadota</taxon>
        <taxon>Gammaproteobacteria</taxon>
        <taxon>Methylococcales</taxon>
        <taxon>Methylococcaceae</taxon>
        <taxon>Methylogaea</taxon>
    </lineage>
</organism>